<feature type="domain" description="HTH arsR-type" evidence="4">
    <location>
        <begin position="1"/>
        <end position="95"/>
    </location>
</feature>
<proteinExistence type="predicted"/>
<evidence type="ECO:0000313" key="6">
    <source>
        <dbReference type="Proteomes" id="UP000245695"/>
    </source>
</evidence>
<dbReference type="InterPro" id="IPR011991">
    <property type="entry name" value="ArsR-like_HTH"/>
</dbReference>
<dbReference type="KEGG" id="rhom:FRIFI_1006"/>
<dbReference type="SMART" id="SM00418">
    <property type="entry name" value="HTH_ARSR"/>
    <property type="match status" value="1"/>
</dbReference>
<dbReference type="InterPro" id="IPR001845">
    <property type="entry name" value="HTH_ArsR_DNA-bd_dom"/>
</dbReference>
<sequence>MKIIQMLKALGDETRIRIVNILREGPLCVCEIESILRITQSNASRHLNKLMNANIVTYYKEAKYVYYKLDEKTLKKYNFIKVFLENELDKEEKLKYDYDILTAYKDAGLNCENVSKVKDIICKINKRKSL</sequence>
<dbReference type="Pfam" id="PF01022">
    <property type="entry name" value="HTH_5"/>
    <property type="match status" value="1"/>
</dbReference>
<dbReference type="PANTHER" id="PTHR33154">
    <property type="entry name" value="TRANSCRIPTIONAL REGULATOR, ARSR FAMILY"/>
    <property type="match status" value="1"/>
</dbReference>
<gene>
    <name evidence="5" type="ORF">FRIFI_1006</name>
</gene>
<evidence type="ECO:0000259" key="4">
    <source>
        <dbReference type="PROSITE" id="PS50987"/>
    </source>
</evidence>
<evidence type="ECO:0000256" key="3">
    <source>
        <dbReference type="ARBA" id="ARBA00023163"/>
    </source>
</evidence>
<dbReference type="RefSeq" id="WP_166505185.1">
    <property type="nucleotide sequence ID" value="NZ_LN650648.1"/>
</dbReference>
<dbReference type="GO" id="GO:0003677">
    <property type="term" value="F:DNA binding"/>
    <property type="evidence" value="ECO:0007669"/>
    <property type="project" value="UniProtKB-KW"/>
</dbReference>
<evidence type="ECO:0000256" key="2">
    <source>
        <dbReference type="ARBA" id="ARBA00023125"/>
    </source>
</evidence>
<dbReference type="InterPro" id="IPR036390">
    <property type="entry name" value="WH_DNA-bd_sf"/>
</dbReference>
<keyword evidence="6" id="KW-1185">Reference proteome</keyword>
<dbReference type="GO" id="GO:0003700">
    <property type="term" value="F:DNA-binding transcription factor activity"/>
    <property type="evidence" value="ECO:0007669"/>
    <property type="project" value="InterPro"/>
</dbReference>
<dbReference type="SUPFAM" id="SSF46785">
    <property type="entry name" value="Winged helix' DNA-binding domain"/>
    <property type="match status" value="1"/>
</dbReference>
<protein>
    <submittedName>
        <fullName evidence="5">Helix_turn_helix, Arsenical Resistance Operon Repressor</fullName>
    </submittedName>
</protein>
<evidence type="ECO:0000256" key="1">
    <source>
        <dbReference type="ARBA" id="ARBA00023015"/>
    </source>
</evidence>
<keyword evidence="3" id="KW-0804">Transcription</keyword>
<dbReference type="EMBL" id="LN650648">
    <property type="protein sequence ID" value="CEI72546.1"/>
    <property type="molecule type" value="Genomic_DNA"/>
</dbReference>
<dbReference type="AlphaFoldDB" id="A0A2P2BQC9"/>
<keyword evidence="1" id="KW-0805">Transcription regulation</keyword>
<reference evidence="5 6" key="1">
    <citation type="submission" date="2014-09" db="EMBL/GenBank/DDBJ databases">
        <authorList>
            <person name="Hornung B.V."/>
        </authorList>
    </citation>
    <scope>NUCLEOTIDE SEQUENCE [LARGE SCALE GENOMIC DNA]</scope>
    <source>
        <strain evidence="5 6">FRIFI</strain>
    </source>
</reference>
<dbReference type="NCBIfam" id="NF033788">
    <property type="entry name" value="HTH_metalloreg"/>
    <property type="match status" value="1"/>
</dbReference>
<dbReference type="PANTHER" id="PTHR33154:SF18">
    <property type="entry name" value="ARSENICAL RESISTANCE OPERON REPRESSOR"/>
    <property type="match status" value="1"/>
</dbReference>
<accession>A0A2P2BQC9</accession>
<dbReference type="InterPro" id="IPR051081">
    <property type="entry name" value="HTH_MetalResp_TranReg"/>
</dbReference>
<name>A0A2P2BQC9_9FIRM</name>
<dbReference type="InterPro" id="IPR036388">
    <property type="entry name" value="WH-like_DNA-bd_sf"/>
</dbReference>
<dbReference type="PRINTS" id="PR00778">
    <property type="entry name" value="HTHARSR"/>
</dbReference>
<dbReference type="PROSITE" id="PS50987">
    <property type="entry name" value="HTH_ARSR_2"/>
    <property type="match status" value="1"/>
</dbReference>
<dbReference type="CDD" id="cd00090">
    <property type="entry name" value="HTH_ARSR"/>
    <property type="match status" value="1"/>
</dbReference>
<dbReference type="Proteomes" id="UP000245695">
    <property type="component" value="Chromosome 1"/>
</dbReference>
<organism evidence="5 6">
    <name type="scientific">Romboutsia hominis</name>
    <dbReference type="NCBI Taxonomy" id="1507512"/>
    <lineage>
        <taxon>Bacteria</taxon>
        <taxon>Bacillati</taxon>
        <taxon>Bacillota</taxon>
        <taxon>Clostridia</taxon>
        <taxon>Peptostreptococcales</taxon>
        <taxon>Peptostreptococcaceae</taxon>
        <taxon>Romboutsia</taxon>
    </lineage>
</organism>
<evidence type="ECO:0000313" key="5">
    <source>
        <dbReference type="EMBL" id="CEI72546.1"/>
    </source>
</evidence>
<dbReference type="Gene3D" id="1.10.10.10">
    <property type="entry name" value="Winged helix-like DNA-binding domain superfamily/Winged helix DNA-binding domain"/>
    <property type="match status" value="1"/>
</dbReference>
<keyword evidence="2" id="KW-0238">DNA-binding</keyword>